<organism evidence="1 2">
    <name type="scientific">Sphaerosporella brunnea</name>
    <dbReference type="NCBI Taxonomy" id="1250544"/>
    <lineage>
        <taxon>Eukaryota</taxon>
        <taxon>Fungi</taxon>
        <taxon>Dikarya</taxon>
        <taxon>Ascomycota</taxon>
        <taxon>Pezizomycotina</taxon>
        <taxon>Pezizomycetes</taxon>
        <taxon>Pezizales</taxon>
        <taxon>Pyronemataceae</taxon>
        <taxon>Sphaerosporella</taxon>
    </lineage>
</organism>
<comment type="caution">
    <text evidence="1">The sequence shown here is derived from an EMBL/GenBank/DDBJ whole genome shotgun (WGS) entry which is preliminary data.</text>
</comment>
<evidence type="ECO:0000313" key="2">
    <source>
        <dbReference type="Proteomes" id="UP000326924"/>
    </source>
</evidence>
<reference evidence="1 2" key="1">
    <citation type="submission" date="2019-09" db="EMBL/GenBank/DDBJ databases">
        <title>Draft genome of the ectomycorrhizal ascomycete Sphaerosporella brunnea.</title>
        <authorList>
            <consortium name="DOE Joint Genome Institute"/>
            <person name="Benucci G.M."/>
            <person name="Marozzi G."/>
            <person name="Antonielli L."/>
            <person name="Sanchez S."/>
            <person name="Marco P."/>
            <person name="Wang X."/>
            <person name="Falini L.B."/>
            <person name="Barry K."/>
            <person name="Haridas S."/>
            <person name="Lipzen A."/>
            <person name="Labutti K."/>
            <person name="Grigoriev I.V."/>
            <person name="Murat C."/>
            <person name="Martin F."/>
            <person name="Albertini E."/>
            <person name="Donnini D."/>
            <person name="Bonito G."/>
        </authorList>
    </citation>
    <scope>NUCLEOTIDE SEQUENCE [LARGE SCALE GENOMIC DNA]</scope>
    <source>
        <strain evidence="1 2">Sb_GMNB300</strain>
    </source>
</reference>
<evidence type="ECO:0000313" key="1">
    <source>
        <dbReference type="EMBL" id="KAA8911052.1"/>
    </source>
</evidence>
<name>A0A5J5F4F2_9PEZI</name>
<dbReference type="AlphaFoldDB" id="A0A5J5F4F2"/>
<keyword evidence="2" id="KW-1185">Reference proteome</keyword>
<dbReference type="Proteomes" id="UP000326924">
    <property type="component" value="Unassembled WGS sequence"/>
</dbReference>
<dbReference type="EMBL" id="VXIS01000040">
    <property type="protein sequence ID" value="KAA8911052.1"/>
    <property type="molecule type" value="Genomic_DNA"/>
</dbReference>
<dbReference type="InParanoid" id="A0A5J5F4F2"/>
<protein>
    <submittedName>
        <fullName evidence="1">Uncharacterized protein</fullName>
    </submittedName>
</protein>
<proteinExistence type="predicted"/>
<sequence>MATTRGLTIGFTEIPCQRTPTFIAGSQRIRDVSAGASATTARVSGGMLVRDAWLTCRDGSCNHIESPSPPVVHLRSRERTSRPCLTFRRRRSVEIFRRNLLTAAALRSPMAWPLTVDAITAHPRVCSAGLVTTCLHRTDEVCCAADTRPREGCHMLPPPSHRAGALAPCRRGICPLLHCQRPHHPPLACHVTMHSSSGSKSNRPWTNAHHQKQGPRALHVFGAWKLSTDFQKRVIRMMEIRNFEKKKKTL</sequence>
<accession>A0A5J5F4F2</accession>
<gene>
    <name evidence="1" type="ORF">FN846DRAFT_487518</name>
</gene>